<reference evidence="2 3" key="1">
    <citation type="submission" date="2023-04" db="EMBL/GenBank/DDBJ databases">
        <title>Marinoamorphus aggregata gen. nov., sp. Nov., isolate from tissue of brittle star Ophioplocus japonicus.</title>
        <authorList>
            <person name="Kawano K."/>
            <person name="Sawayama S."/>
            <person name="Nakagawa S."/>
        </authorList>
    </citation>
    <scope>NUCLEOTIDE SEQUENCE [LARGE SCALE GENOMIC DNA]</scope>
    <source>
        <strain evidence="2 3">NKW23</strain>
    </source>
</reference>
<protein>
    <submittedName>
        <fullName evidence="2">Uncharacterized protein</fullName>
    </submittedName>
</protein>
<feature type="region of interest" description="Disordered" evidence="1">
    <location>
        <begin position="1"/>
        <end position="42"/>
    </location>
</feature>
<sequence length="93" mass="10006">MSAPARSRDAHGDGRPVALAGRVTSPSTAARPADPAPGPRREWSDAELLDMLARREAGQSRTEIAEAHGATRNQVIGLLHRIDRDTDASEVRE</sequence>
<evidence type="ECO:0000256" key="1">
    <source>
        <dbReference type="SAM" id="MobiDB-lite"/>
    </source>
</evidence>
<comment type="caution">
    <text evidence="2">The sequence shown here is derived from an EMBL/GenBank/DDBJ whole genome shotgun (WGS) entry which is preliminary data.</text>
</comment>
<accession>A0ABQ6LH37</accession>
<organism evidence="2 3">
    <name type="scientific">Paralimibaculum aggregatum</name>
    <dbReference type="NCBI Taxonomy" id="3036245"/>
    <lineage>
        <taxon>Bacteria</taxon>
        <taxon>Pseudomonadati</taxon>
        <taxon>Pseudomonadota</taxon>
        <taxon>Alphaproteobacteria</taxon>
        <taxon>Rhodobacterales</taxon>
        <taxon>Paracoccaceae</taxon>
        <taxon>Paralimibaculum</taxon>
    </lineage>
</organism>
<gene>
    <name evidence="2" type="ORF">LNKW23_18190</name>
</gene>
<proteinExistence type="predicted"/>
<keyword evidence="3" id="KW-1185">Reference proteome</keyword>
<name>A0ABQ6LH37_9RHOB</name>
<dbReference type="Proteomes" id="UP001239909">
    <property type="component" value="Unassembled WGS sequence"/>
</dbReference>
<evidence type="ECO:0000313" key="3">
    <source>
        <dbReference type="Proteomes" id="UP001239909"/>
    </source>
</evidence>
<evidence type="ECO:0000313" key="2">
    <source>
        <dbReference type="EMBL" id="GMG82606.1"/>
    </source>
</evidence>
<feature type="compositionally biased region" description="Basic and acidic residues" evidence="1">
    <location>
        <begin position="1"/>
        <end position="14"/>
    </location>
</feature>
<dbReference type="EMBL" id="BSYI01000011">
    <property type="protein sequence ID" value="GMG82606.1"/>
    <property type="molecule type" value="Genomic_DNA"/>
</dbReference>
<dbReference type="RefSeq" id="WP_285671391.1">
    <property type="nucleotide sequence ID" value="NZ_BSYI01000011.1"/>
</dbReference>